<name>A0A7W6MWE1_9HYPH</name>
<gene>
    <name evidence="1" type="ORF">GGQ71_004575</name>
</gene>
<evidence type="ECO:0000313" key="1">
    <source>
        <dbReference type="EMBL" id="MBB4010277.1"/>
    </source>
</evidence>
<reference evidence="1 2" key="1">
    <citation type="submission" date="2020-08" db="EMBL/GenBank/DDBJ databases">
        <title>Genomic Encyclopedia of Type Strains, Phase IV (KMG-IV): sequencing the most valuable type-strain genomes for metagenomic binning, comparative biology and taxonomic classification.</title>
        <authorList>
            <person name="Goeker M."/>
        </authorList>
    </citation>
    <scope>NUCLEOTIDE SEQUENCE [LARGE SCALE GENOMIC DNA]</scope>
    <source>
        <strain evidence="1 2">DSM 100021</strain>
    </source>
</reference>
<dbReference type="Proteomes" id="UP000544107">
    <property type="component" value="Unassembled WGS sequence"/>
</dbReference>
<evidence type="ECO:0000313" key="2">
    <source>
        <dbReference type="Proteomes" id="UP000544107"/>
    </source>
</evidence>
<protein>
    <submittedName>
        <fullName evidence="1">Uncharacterized protein</fullName>
    </submittedName>
</protein>
<proteinExistence type="predicted"/>
<comment type="caution">
    <text evidence="1">The sequence shown here is derived from an EMBL/GenBank/DDBJ whole genome shotgun (WGS) entry which is preliminary data.</text>
</comment>
<dbReference type="EMBL" id="JACIED010000007">
    <property type="protein sequence ID" value="MBB4010277.1"/>
    <property type="molecule type" value="Genomic_DNA"/>
</dbReference>
<dbReference type="AlphaFoldDB" id="A0A7W6MWE1"/>
<accession>A0A7W6MWE1</accession>
<sequence length="56" mass="6303">MILQASGHEGQPGGAENYLKLSSPKAASRYAMMSIRTSRYSWTLKVHDEQSYMQPI</sequence>
<organism evidence="1 2">
    <name type="scientific">Allorhizobium taibaishanense</name>
    <dbReference type="NCBI Taxonomy" id="887144"/>
    <lineage>
        <taxon>Bacteria</taxon>
        <taxon>Pseudomonadati</taxon>
        <taxon>Pseudomonadota</taxon>
        <taxon>Alphaproteobacteria</taxon>
        <taxon>Hyphomicrobiales</taxon>
        <taxon>Rhizobiaceae</taxon>
        <taxon>Rhizobium/Agrobacterium group</taxon>
        <taxon>Allorhizobium</taxon>
    </lineage>
</organism>